<reference evidence="4" key="1">
    <citation type="journal article" date="2022" name="bioRxiv">
        <title>Sequencing and chromosome-scale assembly of the giantPleurodeles waltlgenome.</title>
        <authorList>
            <person name="Brown T."/>
            <person name="Elewa A."/>
            <person name="Iarovenko S."/>
            <person name="Subramanian E."/>
            <person name="Araus A.J."/>
            <person name="Petzold A."/>
            <person name="Susuki M."/>
            <person name="Suzuki K.-i.T."/>
            <person name="Hayashi T."/>
            <person name="Toyoda A."/>
            <person name="Oliveira C."/>
            <person name="Osipova E."/>
            <person name="Leigh N.D."/>
            <person name="Simon A."/>
            <person name="Yun M.H."/>
        </authorList>
    </citation>
    <scope>NUCLEOTIDE SEQUENCE</scope>
    <source>
        <strain evidence="4">20211129_DDA</strain>
        <tissue evidence="4">Liver</tissue>
    </source>
</reference>
<dbReference type="EMBL" id="JANPWB010000007">
    <property type="protein sequence ID" value="KAJ1174323.1"/>
    <property type="molecule type" value="Genomic_DNA"/>
</dbReference>
<evidence type="ECO:0000256" key="2">
    <source>
        <dbReference type="SAM" id="MobiDB-lite"/>
    </source>
</evidence>
<gene>
    <name evidence="4" type="ORF">NDU88_006145</name>
</gene>
<dbReference type="Proteomes" id="UP001066276">
    <property type="component" value="Chromosome 4_1"/>
</dbReference>
<proteinExistence type="predicted"/>
<dbReference type="SUPFAM" id="SSF48097">
    <property type="entry name" value="Regulator of G-protein signaling, RGS"/>
    <property type="match status" value="1"/>
</dbReference>
<organism evidence="4 5">
    <name type="scientific">Pleurodeles waltl</name>
    <name type="common">Iberian ribbed newt</name>
    <dbReference type="NCBI Taxonomy" id="8319"/>
    <lineage>
        <taxon>Eukaryota</taxon>
        <taxon>Metazoa</taxon>
        <taxon>Chordata</taxon>
        <taxon>Craniata</taxon>
        <taxon>Vertebrata</taxon>
        <taxon>Euteleostomi</taxon>
        <taxon>Amphibia</taxon>
        <taxon>Batrachia</taxon>
        <taxon>Caudata</taxon>
        <taxon>Salamandroidea</taxon>
        <taxon>Salamandridae</taxon>
        <taxon>Pleurodelinae</taxon>
        <taxon>Pleurodeles</taxon>
    </lineage>
</organism>
<dbReference type="PANTHER" id="PTHR10845">
    <property type="entry name" value="REGULATOR OF G PROTEIN SIGNALING"/>
    <property type="match status" value="1"/>
</dbReference>
<dbReference type="Pfam" id="PF00615">
    <property type="entry name" value="RGS"/>
    <property type="match status" value="1"/>
</dbReference>
<dbReference type="SMART" id="SM00315">
    <property type="entry name" value="RGS"/>
    <property type="match status" value="1"/>
</dbReference>
<dbReference type="FunFam" id="1.10.167.10:FF:000001">
    <property type="entry name" value="Putative regulator of g-protein signaling 12"/>
    <property type="match status" value="1"/>
</dbReference>
<feature type="compositionally biased region" description="Polar residues" evidence="2">
    <location>
        <begin position="1"/>
        <end position="13"/>
    </location>
</feature>
<dbReference type="InterPro" id="IPR024066">
    <property type="entry name" value="RGS_subdom1/3"/>
</dbReference>
<keyword evidence="5" id="KW-1185">Reference proteome</keyword>
<evidence type="ECO:0000256" key="1">
    <source>
        <dbReference type="ARBA" id="ARBA00053238"/>
    </source>
</evidence>
<comment type="function">
    <text evidence="1">Regulates G protein-coupled receptor signaling cascades, including signaling downstream of the N-formylpeptide chemoattractant receptors and leukotriene receptors. Inhibits B cell chemotaxis. Inhibits signal transduction by increasing the GTPase activity of G protein alpha subunits, thereby driving them into their inactive GDP-bound form.</text>
</comment>
<dbReference type="InterPro" id="IPR036305">
    <property type="entry name" value="RGS_sf"/>
</dbReference>
<name>A0AAV7TEP5_PLEWA</name>
<evidence type="ECO:0000313" key="4">
    <source>
        <dbReference type="EMBL" id="KAJ1174323.1"/>
    </source>
</evidence>
<sequence length="240" mass="27275">MTTRLQSDPTARQASGGRHPRPPPIHCSTTENGAAGPGPPAEPARPEGEEPSSAAGPTRPQGQSPRSRGRNNCKGRKPTEKQTMSPKICWLCKLSQAGSTGITSRLSSHEVAQWAQSFQSLMTSKYGPMVYKAYLKTEYSDENLEFWIACEKYKRITLRWKRNVMARKLFTLYIQPNAPREINIDSPTREDIVKELEHSSPYCFEDAQKIVYRHMERDSYPRFLQSSIYQSFVSNYSQHT</sequence>
<dbReference type="Gene3D" id="1.10.196.10">
    <property type="match status" value="2"/>
</dbReference>
<dbReference type="AlphaFoldDB" id="A0AAV7TEP5"/>
<protein>
    <recommendedName>
        <fullName evidence="3">RGS domain-containing protein</fullName>
    </recommendedName>
</protein>
<dbReference type="InterPro" id="IPR016137">
    <property type="entry name" value="RGS"/>
</dbReference>
<dbReference type="InterPro" id="IPR044926">
    <property type="entry name" value="RGS_subdomain_2"/>
</dbReference>
<feature type="region of interest" description="Disordered" evidence="2">
    <location>
        <begin position="1"/>
        <end position="80"/>
    </location>
</feature>
<evidence type="ECO:0000313" key="5">
    <source>
        <dbReference type="Proteomes" id="UP001066276"/>
    </source>
</evidence>
<dbReference type="PANTHER" id="PTHR10845:SF32">
    <property type="entry name" value="REGULATOR OF G-PROTEIN SIGNALING 13"/>
    <property type="match status" value="1"/>
</dbReference>
<dbReference type="PROSITE" id="PS50132">
    <property type="entry name" value="RGS"/>
    <property type="match status" value="1"/>
</dbReference>
<comment type="caution">
    <text evidence="4">The sequence shown here is derived from an EMBL/GenBank/DDBJ whole genome shotgun (WGS) entry which is preliminary data.</text>
</comment>
<dbReference type="PRINTS" id="PR01301">
    <property type="entry name" value="RGSPROTEIN"/>
</dbReference>
<evidence type="ECO:0000259" key="3">
    <source>
        <dbReference type="PROSITE" id="PS50132"/>
    </source>
</evidence>
<dbReference type="Gene3D" id="1.10.167.10">
    <property type="entry name" value="Regulator of G-protein Signalling 4, domain 2"/>
    <property type="match status" value="1"/>
</dbReference>
<feature type="domain" description="RGS" evidence="3">
    <location>
        <begin position="117"/>
        <end position="233"/>
    </location>
</feature>
<accession>A0AAV7TEP5</accession>
<feature type="compositionally biased region" description="Basic residues" evidence="2">
    <location>
        <begin position="67"/>
        <end position="76"/>
    </location>
</feature>